<evidence type="ECO:0000313" key="7">
    <source>
        <dbReference type="Proteomes" id="UP001275440"/>
    </source>
</evidence>
<dbReference type="InterPro" id="IPR016130">
    <property type="entry name" value="Tyr_Pase_AS"/>
</dbReference>
<dbReference type="InterPro" id="IPR000387">
    <property type="entry name" value="Tyr_Pase_dom"/>
</dbReference>
<evidence type="ECO:0000313" key="6">
    <source>
        <dbReference type="EMBL" id="MDV2475594.1"/>
    </source>
</evidence>
<dbReference type="EMBL" id="WBMO01000001">
    <property type="protein sequence ID" value="MDV2475594.1"/>
    <property type="molecule type" value="Genomic_DNA"/>
</dbReference>
<comment type="caution">
    <text evidence="6">The sequence shown here is derived from an EMBL/GenBank/DDBJ whole genome shotgun (WGS) entry which is preliminary data.</text>
</comment>
<gene>
    <name evidence="6" type="ORF">F8M49_09695</name>
</gene>
<protein>
    <recommendedName>
        <fullName evidence="5">Tyrosine specific protein phosphatases domain-containing protein</fullName>
    </recommendedName>
</protein>
<dbReference type="Gene3D" id="3.30.750.180">
    <property type="entry name" value="GpdQ, beta-strand dimerisation domain"/>
    <property type="match status" value="1"/>
</dbReference>
<dbReference type="PROSITE" id="PS50056">
    <property type="entry name" value="TYR_PHOSPHATASE_2"/>
    <property type="match status" value="1"/>
</dbReference>
<dbReference type="Pfam" id="PF00149">
    <property type="entry name" value="Metallophos"/>
    <property type="match status" value="1"/>
</dbReference>
<dbReference type="PANTHER" id="PTHR42988:SF2">
    <property type="entry name" value="CYCLIC NUCLEOTIDE PHOSPHODIESTERASE CBUA0032-RELATED"/>
    <property type="match status" value="1"/>
</dbReference>
<feature type="domain" description="Tyrosine specific protein phosphatases" evidence="5">
    <location>
        <begin position="124"/>
        <end position="159"/>
    </location>
</feature>
<dbReference type="InterPro" id="IPR004843">
    <property type="entry name" value="Calcineurin-like_PHP"/>
</dbReference>
<evidence type="ECO:0000256" key="4">
    <source>
        <dbReference type="ARBA" id="ARBA00025742"/>
    </source>
</evidence>
<dbReference type="Gene3D" id="3.60.21.40">
    <property type="entry name" value="GpdQ, catalytic alpha/beta sandwich domain"/>
    <property type="match status" value="1"/>
</dbReference>
<keyword evidence="2" id="KW-0378">Hydrolase</keyword>
<dbReference type="PANTHER" id="PTHR42988">
    <property type="entry name" value="PHOSPHOHYDROLASE"/>
    <property type="match status" value="1"/>
</dbReference>
<dbReference type="InterPro" id="IPR029021">
    <property type="entry name" value="Prot-tyrosine_phosphatase-like"/>
</dbReference>
<dbReference type="InterPro" id="IPR042283">
    <property type="entry name" value="GpdQ_catalytic"/>
</dbReference>
<evidence type="ECO:0000256" key="1">
    <source>
        <dbReference type="ARBA" id="ARBA00022723"/>
    </source>
</evidence>
<dbReference type="Gene3D" id="3.90.190.10">
    <property type="entry name" value="Protein tyrosine phosphatase superfamily"/>
    <property type="match status" value="1"/>
</dbReference>
<evidence type="ECO:0000259" key="5">
    <source>
        <dbReference type="PROSITE" id="PS50056"/>
    </source>
</evidence>
<keyword evidence="1" id="KW-0479">Metal-binding</keyword>
<dbReference type="InterPro" id="IPR042281">
    <property type="entry name" value="GpdQ_beta-strand"/>
</dbReference>
<evidence type="ECO:0000256" key="2">
    <source>
        <dbReference type="ARBA" id="ARBA00022801"/>
    </source>
</evidence>
<name>A0ABU3WPR5_9NOCA</name>
<sequence length="513" mass="54849">MHPRYGSPEQRSGSSGTVNERRFVESIEVDGVFNVRSVAGPGLAPGRLFRSATLDHLTPRGRNMLEKLGIRTVLDLRDGTERPESTAPAFWDVLHHPLYDPLTGPPRTGEITAIYRALLDERGRALTDAVRALAASPAPVLVHCTAGKDRTGLVVALALSAVGVPDPVIVDDYAWSGPRVRPHREEAVRNLLADLALDPAEHTRSVELHLDSPPSALQSALGHVRRRYGSVTGYLEAHGFTADDLVALRTRLLGEPELTVLHLSDVHASDRQDPFVGVDGAGRVRAAVDRASASRLRPDIVVVTGDLAHHRATATYPGLVEIFDEIRNRLGCPVLAVPGNHDDPVAFASAFGTHPVEYVRGFRILGVDTSSGALPRDELARLSHELATPAPNGTVLVMHHPPVPSPAATLAGRELVRTDELAAVLHGSDVSAILAGHFHHPMSGVFTGIPVWVGSSLAYLQDVGTPGDSVVAFDDPAYSLVRCSRAGVRALPIALRTPEVLFRSSPTLTATTS</sequence>
<evidence type="ECO:0000256" key="3">
    <source>
        <dbReference type="ARBA" id="ARBA00023004"/>
    </source>
</evidence>
<proteinExistence type="inferred from homology"/>
<dbReference type="InterPro" id="IPR029052">
    <property type="entry name" value="Metallo-depent_PP-like"/>
</dbReference>
<dbReference type="InterPro" id="IPR050884">
    <property type="entry name" value="CNP_phosphodiesterase-III"/>
</dbReference>
<reference evidence="6 7" key="1">
    <citation type="submission" date="2019-10" db="EMBL/GenBank/DDBJ databases">
        <title>Draft Genome Assembly of Rhodococcus zopfii DSM44189.</title>
        <authorList>
            <person name="Sutton J.M."/>
            <person name="Akob D.M."/>
            <person name="Bushman T.J."/>
        </authorList>
    </citation>
    <scope>NUCLEOTIDE SEQUENCE [LARGE SCALE GENOMIC DNA]</scope>
    <source>
        <strain evidence="6 7">DSM 44189</strain>
    </source>
</reference>
<dbReference type="Pfam" id="PF13350">
    <property type="entry name" value="Y_phosphatase3"/>
    <property type="match status" value="1"/>
</dbReference>
<dbReference type="InterPro" id="IPR026893">
    <property type="entry name" value="Tyr/Ser_Pase_IphP-type"/>
</dbReference>
<dbReference type="Proteomes" id="UP001275440">
    <property type="component" value="Unassembled WGS sequence"/>
</dbReference>
<accession>A0ABU3WPR5</accession>
<comment type="similarity">
    <text evidence="4">Belongs to the cyclic nucleotide phosphodiesterase class-III family.</text>
</comment>
<keyword evidence="3" id="KW-0408">Iron</keyword>
<dbReference type="PROSITE" id="PS00383">
    <property type="entry name" value="TYR_PHOSPHATASE_1"/>
    <property type="match status" value="1"/>
</dbReference>
<organism evidence="6 7">
    <name type="scientific">Rhodococcus zopfii</name>
    <dbReference type="NCBI Taxonomy" id="43772"/>
    <lineage>
        <taxon>Bacteria</taxon>
        <taxon>Bacillati</taxon>
        <taxon>Actinomycetota</taxon>
        <taxon>Actinomycetes</taxon>
        <taxon>Mycobacteriales</taxon>
        <taxon>Nocardiaceae</taxon>
        <taxon>Rhodococcus</taxon>
    </lineage>
</organism>
<keyword evidence="7" id="KW-1185">Reference proteome</keyword>
<dbReference type="SUPFAM" id="SSF56300">
    <property type="entry name" value="Metallo-dependent phosphatases"/>
    <property type="match status" value="1"/>
</dbReference>
<dbReference type="SUPFAM" id="SSF52799">
    <property type="entry name" value="(Phosphotyrosine protein) phosphatases II"/>
    <property type="match status" value="1"/>
</dbReference>